<comment type="caution">
    <text evidence="2">The sequence shown here is derived from an EMBL/GenBank/DDBJ whole genome shotgun (WGS) entry which is preliminary data.</text>
</comment>
<organism evidence="2 3">
    <name type="scientific">Gulo gulo</name>
    <name type="common">Wolverine</name>
    <name type="synonym">Gluton</name>
    <dbReference type="NCBI Taxonomy" id="48420"/>
    <lineage>
        <taxon>Eukaryota</taxon>
        <taxon>Metazoa</taxon>
        <taxon>Chordata</taxon>
        <taxon>Craniata</taxon>
        <taxon>Vertebrata</taxon>
        <taxon>Euteleostomi</taxon>
        <taxon>Mammalia</taxon>
        <taxon>Eutheria</taxon>
        <taxon>Laurasiatheria</taxon>
        <taxon>Carnivora</taxon>
        <taxon>Caniformia</taxon>
        <taxon>Musteloidea</taxon>
        <taxon>Mustelidae</taxon>
        <taxon>Guloninae</taxon>
        <taxon>Gulo</taxon>
    </lineage>
</organism>
<gene>
    <name evidence="2" type="ORF">BN2614_LOCUS1</name>
</gene>
<feature type="non-terminal residue" evidence="2">
    <location>
        <position position="155"/>
    </location>
</feature>
<reference evidence="2 3" key="1">
    <citation type="submission" date="2018-10" db="EMBL/GenBank/DDBJ databases">
        <authorList>
            <person name="Ekblom R."/>
            <person name="Jareborg N."/>
        </authorList>
    </citation>
    <scope>NUCLEOTIDE SEQUENCE [LARGE SCALE GENOMIC DNA]</scope>
    <source>
        <tissue evidence="2">Muscle</tissue>
    </source>
</reference>
<evidence type="ECO:0000313" key="3">
    <source>
        <dbReference type="Proteomes" id="UP000269945"/>
    </source>
</evidence>
<dbReference type="Proteomes" id="UP000269945">
    <property type="component" value="Unassembled WGS sequence"/>
</dbReference>
<dbReference type="EMBL" id="CYRY02025670">
    <property type="protein sequence ID" value="VCW98450.1"/>
    <property type="molecule type" value="Genomic_DNA"/>
</dbReference>
<dbReference type="AlphaFoldDB" id="A0A9X9LXD5"/>
<accession>A0A9X9LXD5</accession>
<feature type="compositionally biased region" description="Gly residues" evidence="1">
    <location>
        <begin position="142"/>
        <end position="155"/>
    </location>
</feature>
<name>A0A9X9LXD5_GULGU</name>
<feature type="region of interest" description="Disordered" evidence="1">
    <location>
        <begin position="136"/>
        <end position="155"/>
    </location>
</feature>
<evidence type="ECO:0000313" key="2">
    <source>
        <dbReference type="EMBL" id="VCW98450.1"/>
    </source>
</evidence>
<feature type="non-terminal residue" evidence="2">
    <location>
        <position position="1"/>
    </location>
</feature>
<sequence>DGGGSGRSARGWTAIPRARSAPRLRDFANRVCLACGRGRGVGGRTRTGDPSGASSLWLILLCSVTVQSLYGSRSEHMKHMKREDAQNEMLEEHCVLLETWGEKCAGDGEGLRRFVYCPGSCSTRVPAADAEPGLLEVSAGEGPAGAGGQGASSAR</sequence>
<protein>
    <submittedName>
        <fullName evidence="2">Uncharacterized protein</fullName>
    </submittedName>
</protein>
<proteinExistence type="predicted"/>
<keyword evidence="3" id="KW-1185">Reference proteome</keyword>
<evidence type="ECO:0000256" key="1">
    <source>
        <dbReference type="SAM" id="MobiDB-lite"/>
    </source>
</evidence>